<gene>
    <name evidence="1" type="ORF">NQ176_g8531</name>
</gene>
<evidence type="ECO:0000313" key="2">
    <source>
        <dbReference type="Proteomes" id="UP001143910"/>
    </source>
</evidence>
<organism evidence="1 2">
    <name type="scientific">Zarea fungicola</name>
    <dbReference type="NCBI Taxonomy" id="93591"/>
    <lineage>
        <taxon>Eukaryota</taxon>
        <taxon>Fungi</taxon>
        <taxon>Dikarya</taxon>
        <taxon>Ascomycota</taxon>
        <taxon>Pezizomycotina</taxon>
        <taxon>Sordariomycetes</taxon>
        <taxon>Hypocreomycetidae</taxon>
        <taxon>Hypocreales</taxon>
        <taxon>Cordycipitaceae</taxon>
        <taxon>Zarea</taxon>
    </lineage>
</organism>
<accession>A0ACC1MRS0</accession>
<sequence length="131" mass="15023">MAHHTLERLVPHRYAQLTLEDNENTMDDLIERLNRTQAILQQIDATELEAADLESTEFESTQFHAVKFEVPRPGMGGVTTDRTGYALGFILPNLFFHTTVAYGILRKEGVPVGKTDYWLPFLYPQIVSKEW</sequence>
<keyword evidence="2" id="KW-1185">Reference proteome</keyword>
<name>A0ACC1MRS0_9HYPO</name>
<reference evidence="1" key="1">
    <citation type="submission" date="2022-08" db="EMBL/GenBank/DDBJ databases">
        <title>Genome Sequence of Lecanicillium fungicola.</title>
        <authorList>
            <person name="Buettner E."/>
        </authorList>
    </citation>
    <scope>NUCLEOTIDE SEQUENCE</scope>
    <source>
        <strain evidence="1">Babe33</strain>
    </source>
</reference>
<dbReference type="Proteomes" id="UP001143910">
    <property type="component" value="Unassembled WGS sequence"/>
</dbReference>
<dbReference type="EMBL" id="JANJQO010001687">
    <property type="protein sequence ID" value="KAJ2969702.1"/>
    <property type="molecule type" value="Genomic_DNA"/>
</dbReference>
<comment type="caution">
    <text evidence="1">The sequence shown here is derived from an EMBL/GenBank/DDBJ whole genome shotgun (WGS) entry which is preliminary data.</text>
</comment>
<protein>
    <submittedName>
        <fullName evidence="1">Uncharacterized protein</fullName>
    </submittedName>
</protein>
<evidence type="ECO:0000313" key="1">
    <source>
        <dbReference type="EMBL" id="KAJ2969702.1"/>
    </source>
</evidence>
<proteinExistence type="predicted"/>